<accession>A0A7W8VHG0</accession>
<dbReference type="GO" id="GO:0008610">
    <property type="term" value="P:lipid biosynthetic process"/>
    <property type="evidence" value="ECO:0007669"/>
    <property type="project" value="TreeGrafter"/>
</dbReference>
<feature type="domain" description="Thioesterase" evidence="2">
    <location>
        <begin position="20"/>
        <end position="240"/>
    </location>
</feature>
<dbReference type="PANTHER" id="PTHR11487">
    <property type="entry name" value="THIOESTERASE"/>
    <property type="match status" value="1"/>
</dbReference>
<gene>
    <name evidence="3" type="ORF">HDA36_006341</name>
</gene>
<protein>
    <submittedName>
        <fullName evidence="3">Surfactin synthase thioesterase subunit</fullName>
    </submittedName>
</protein>
<comment type="similarity">
    <text evidence="1">Belongs to the thioesterase family.</text>
</comment>
<evidence type="ECO:0000256" key="1">
    <source>
        <dbReference type="ARBA" id="ARBA00007169"/>
    </source>
</evidence>
<dbReference type="InterPro" id="IPR001031">
    <property type="entry name" value="Thioesterase"/>
</dbReference>
<evidence type="ECO:0000259" key="2">
    <source>
        <dbReference type="Pfam" id="PF00975"/>
    </source>
</evidence>
<dbReference type="PANTHER" id="PTHR11487:SF0">
    <property type="entry name" value="S-ACYL FATTY ACID SYNTHASE THIOESTERASE, MEDIUM CHAIN"/>
    <property type="match status" value="1"/>
</dbReference>
<dbReference type="InterPro" id="IPR029058">
    <property type="entry name" value="AB_hydrolase_fold"/>
</dbReference>
<evidence type="ECO:0000313" key="3">
    <source>
        <dbReference type="EMBL" id="MBB5436193.1"/>
    </source>
</evidence>
<dbReference type="SUPFAM" id="SSF53474">
    <property type="entry name" value="alpha/beta-Hydrolases"/>
    <property type="match status" value="1"/>
</dbReference>
<proteinExistence type="inferred from homology"/>
<sequence length="259" mass="28246">MTPARSWLRRFQPRPGARIRLVCLPHAGGGANAYRSWAALLPPGVDLVCVQYPGREDRLAEAPVDDMAAAVGAIARELAPLLDRPYALFGHSMGSAVGYELARRLRDEGRPEPERLFASGRRAPADAPPGRVHLAADEEIIGELVRLGGTEREVLDEPALRTMILACVRSDYRLIERYTPFPGEPLTCPVSVFLGDDDPEVDIGTARRWADTTTGRVDVRSFPGGHFYLAPGRRAVLSALLRRLDPALAGTAQPWPSTP</sequence>
<dbReference type="EMBL" id="JACHDB010000002">
    <property type="protein sequence ID" value="MBB5436193.1"/>
    <property type="molecule type" value="Genomic_DNA"/>
</dbReference>
<comment type="caution">
    <text evidence="3">The sequence shown here is derived from an EMBL/GenBank/DDBJ whole genome shotgun (WGS) entry which is preliminary data.</text>
</comment>
<dbReference type="Gene3D" id="3.40.50.1820">
    <property type="entry name" value="alpha/beta hydrolase"/>
    <property type="match status" value="1"/>
</dbReference>
<dbReference type="InterPro" id="IPR012223">
    <property type="entry name" value="TEII"/>
</dbReference>
<dbReference type="AlphaFoldDB" id="A0A7W8VHG0"/>
<organism evidence="3 4">
    <name type="scientific">Nocardiopsis composta</name>
    <dbReference type="NCBI Taxonomy" id="157465"/>
    <lineage>
        <taxon>Bacteria</taxon>
        <taxon>Bacillati</taxon>
        <taxon>Actinomycetota</taxon>
        <taxon>Actinomycetes</taxon>
        <taxon>Streptosporangiales</taxon>
        <taxon>Nocardiopsidaceae</taxon>
        <taxon>Nocardiopsis</taxon>
    </lineage>
</organism>
<name>A0A7W8VHG0_9ACTN</name>
<keyword evidence="4" id="KW-1185">Reference proteome</keyword>
<dbReference type="Proteomes" id="UP000572635">
    <property type="component" value="Unassembled WGS sequence"/>
</dbReference>
<dbReference type="Pfam" id="PF00975">
    <property type="entry name" value="Thioesterase"/>
    <property type="match status" value="1"/>
</dbReference>
<dbReference type="RefSeq" id="WP_184399535.1">
    <property type="nucleotide sequence ID" value="NZ_BAAAJD010000012.1"/>
</dbReference>
<evidence type="ECO:0000313" key="4">
    <source>
        <dbReference type="Proteomes" id="UP000572635"/>
    </source>
</evidence>
<reference evidence="3 4" key="1">
    <citation type="submission" date="2020-08" db="EMBL/GenBank/DDBJ databases">
        <title>Sequencing the genomes of 1000 actinobacteria strains.</title>
        <authorList>
            <person name="Klenk H.-P."/>
        </authorList>
    </citation>
    <scope>NUCLEOTIDE SEQUENCE [LARGE SCALE GENOMIC DNA]</scope>
    <source>
        <strain evidence="3 4">DSM 44551</strain>
    </source>
</reference>